<protein>
    <submittedName>
        <fullName evidence="1">Uncharacterized protein</fullName>
    </submittedName>
</protein>
<proteinExistence type="predicted"/>
<feature type="non-terminal residue" evidence="1">
    <location>
        <position position="1"/>
    </location>
</feature>
<dbReference type="AlphaFoldDB" id="A0A5J9SEI2"/>
<comment type="caution">
    <text evidence="1">The sequence shown here is derived from an EMBL/GenBank/DDBJ whole genome shotgun (WGS) entry which is preliminary data.</text>
</comment>
<gene>
    <name evidence="1" type="ORF">EJB05_57232</name>
</gene>
<accession>A0A5J9SEI2</accession>
<name>A0A5J9SEI2_9POAL</name>
<sequence length="178" mass="19699">GASSPGDAAVGSVRGALANLLRTQQQRGGLRRCDCLPQRRARAVDCLPQLRLISGAAATPVFLFVDSPRTFLHAVERLNDELASLSPQRILVNGCCRLRLISQERTEENRGDRGKRNCLLDCLRIDKTYFHEFAFTSGSFANQTTCCSHAWPGMTRQSLHAWPGIDFRQAKCSGQQPN</sequence>
<reference evidence="1 2" key="1">
    <citation type="journal article" date="2019" name="Sci. Rep.">
        <title>A high-quality genome of Eragrostis curvula grass provides insights into Poaceae evolution and supports new strategies to enhance forage quality.</title>
        <authorList>
            <person name="Carballo J."/>
            <person name="Santos B.A.C.M."/>
            <person name="Zappacosta D."/>
            <person name="Garbus I."/>
            <person name="Selva J.P."/>
            <person name="Gallo C.A."/>
            <person name="Diaz A."/>
            <person name="Albertini E."/>
            <person name="Caccamo M."/>
            <person name="Echenique V."/>
        </authorList>
    </citation>
    <scope>NUCLEOTIDE SEQUENCE [LARGE SCALE GENOMIC DNA]</scope>
    <source>
        <strain evidence="2">cv. Victoria</strain>
        <tissue evidence="1">Leaf</tissue>
    </source>
</reference>
<dbReference type="Gramene" id="TVT97509">
    <property type="protein sequence ID" value="TVT97509"/>
    <property type="gene ID" value="EJB05_57232"/>
</dbReference>
<keyword evidence="2" id="KW-1185">Reference proteome</keyword>
<dbReference type="Proteomes" id="UP000324897">
    <property type="component" value="Unassembled WGS sequence"/>
</dbReference>
<dbReference type="EMBL" id="RWGY01000989">
    <property type="protein sequence ID" value="TVT97509.1"/>
    <property type="molecule type" value="Genomic_DNA"/>
</dbReference>
<organism evidence="1 2">
    <name type="scientific">Eragrostis curvula</name>
    <name type="common">weeping love grass</name>
    <dbReference type="NCBI Taxonomy" id="38414"/>
    <lineage>
        <taxon>Eukaryota</taxon>
        <taxon>Viridiplantae</taxon>
        <taxon>Streptophyta</taxon>
        <taxon>Embryophyta</taxon>
        <taxon>Tracheophyta</taxon>
        <taxon>Spermatophyta</taxon>
        <taxon>Magnoliopsida</taxon>
        <taxon>Liliopsida</taxon>
        <taxon>Poales</taxon>
        <taxon>Poaceae</taxon>
        <taxon>PACMAD clade</taxon>
        <taxon>Chloridoideae</taxon>
        <taxon>Eragrostideae</taxon>
        <taxon>Eragrostidinae</taxon>
        <taxon>Eragrostis</taxon>
    </lineage>
</organism>
<evidence type="ECO:0000313" key="1">
    <source>
        <dbReference type="EMBL" id="TVT97509.1"/>
    </source>
</evidence>
<evidence type="ECO:0000313" key="2">
    <source>
        <dbReference type="Proteomes" id="UP000324897"/>
    </source>
</evidence>